<reference evidence="1 2" key="1">
    <citation type="submission" date="2016-10" db="EMBL/GenBank/DDBJ databases">
        <authorList>
            <person name="de Groot N.N."/>
        </authorList>
    </citation>
    <scope>NUCLEOTIDE SEQUENCE [LARGE SCALE GENOMIC DNA]</scope>
    <source>
        <strain evidence="1 2">AR32</strain>
    </source>
</reference>
<dbReference type="RefSeq" id="WP_103915540.1">
    <property type="nucleotide sequence ID" value="NZ_FNUV01000003.1"/>
</dbReference>
<evidence type="ECO:0000313" key="1">
    <source>
        <dbReference type="EMBL" id="SEF74613.1"/>
    </source>
</evidence>
<evidence type="ECO:0000313" key="2">
    <source>
        <dbReference type="Proteomes" id="UP000236735"/>
    </source>
</evidence>
<dbReference type="EMBL" id="FNUV01000003">
    <property type="protein sequence ID" value="SEF74613.1"/>
    <property type="molecule type" value="Genomic_DNA"/>
</dbReference>
<gene>
    <name evidence="1" type="ORF">SAMN05216354_1482</name>
</gene>
<proteinExistence type="predicted"/>
<accession>A0A1H5UHT1</accession>
<dbReference type="Proteomes" id="UP000236735">
    <property type="component" value="Unassembled WGS sequence"/>
</dbReference>
<name>A0A1H5UHT1_XYLRU</name>
<dbReference type="AlphaFoldDB" id="A0A1H5UHT1"/>
<sequence length="506" mass="55864">MSHSCENYDTSDPVVLTIEGVYKHGENQALTVSQNVVFKDIQRDGSGNITSQDIIPIQRNHLYKVILTPKYNNGALVFDAIDYAIQVNDWQTGETLVFAGDEKLTAQSTPSFYVEDALYYYSTDPLYDGTNNPDRVVAGLTASTINVIVTSQTTGTMMECPDFDITKGSYGLINTTNDANGNLVETYQININANALLDASYTFKINNAINTAQAREFVLTQRPKLPLEYVAEGDIKSSAAVDGVWELDMTHTRNNCWAFSLGSTVANFGRAGGDATTHKGGVKCKYDGVVNNYHFASMSEWCGIIPGIRKSFIASSGQGYYEDPFFITTTNPFANDSATVHGEKMQFTSQYDKVGSIAYAIRFTNETLKGYGNTYRCAYKYEWVSSTLLKISSAYIGLDDSKATMTNVKSADFWTNAENNHCLAIRYFPVAGVFLSNTDGSVAGSSTATNETILYYLTEAHAGDANHNWFVWARQPGTANGIQFYSNNHENEKNTNRCLVRLFADD</sequence>
<protein>
    <submittedName>
        <fullName evidence="1">Uncharacterized protein</fullName>
    </submittedName>
</protein>
<organism evidence="1 2">
    <name type="scientific">Xylanibacter ruminicola</name>
    <name type="common">Prevotella ruminicola</name>
    <dbReference type="NCBI Taxonomy" id="839"/>
    <lineage>
        <taxon>Bacteria</taxon>
        <taxon>Pseudomonadati</taxon>
        <taxon>Bacteroidota</taxon>
        <taxon>Bacteroidia</taxon>
        <taxon>Bacteroidales</taxon>
        <taxon>Prevotellaceae</taxon>
        <taxon>Xylanibacter</taxon>
    </lineage>
</organism>